<proteinExistence type="predicted"/>
<evidence type="ECO:0000313" key="3">
    <source>
        <dbReference type="Proteomes" id="UP000033423"/>
    </source>
</evidence>
<evidence type="ECO:0000313" key="2">
    <source>
        <dbReference type="EMBL" id="KJU85913.1"/>
    </source>
</evidence>
<gene>
    <name evidence="2" type="ORF">MBAV_001894</name>
</gene>
<name>A0A0F3GZ05_9BACT</name>
<accession>A0A0F3GZ05</accession>
<dbReference type="EMBL" id="LACI01000806">
    <property type="protein sequence ID" value="KJU85913.1"/>
    <property type="molecule type" value="Genomic_DNA"/>
</dbReference>
<sequence>MPMTMRFSRAWRPGMGRGSPGPATGYVTRSTLSALPPPARSFWERTATRPPTAGPG</sequence>
<feature type="region of interest" description="Disordered" evidence="1">
    <location>
        <begin position="1"/>
        <end position="56"/>
    </location>
</feature>
<comment type="caution">
    <text evidence="2">The sequence shown here is derived from an EMBL/GenBank/DDBJ whole genome shotgun (WGS) entry which is preliminary data.</text>
</comment>
<evidence type="ECO:0000256" key="1">
    <source>
        <dbReference type="SAM" id="MobiDB-lite"/>
    </source>
</evidence>
<dbReference type="Proteomes" id="UP000033423">
    <property type="component" value="Unassembled WGS sequence"/>
</dbReference>
<organism evidence="2 3">
    <name type="scientific">Candidatus Magnetobacterium bavaricum</name>
    <dbReference type="NCBI Taxonomy" id="29290"/>
    <lineage>
        <taxon>Bacteria</taxon>
        <taxon>Pseudomonadati</taxon>
        <taxon>Nitrospirota</taxon>
        <taxon>Thermodesulfovibrionia</taxon>
        <taxon>Thermodesulfovibrionales</taxon>
        <taxon>Candidatus Magnetobacteriaceae</taxon>
        <taxon>Candidatus Magnetobacterium</taxon>
    </lineage>
</organism>
<protein>
    <submittedName>
        <fullName evidence="2">Uncharacterized protein</fullName>
    </submittedName>
</protein>
<dbReference type="AlphaFoldDB" id="A0A0F3GZ05"/>
<reference evidence="2 3" key="1">
    <citation type="submission" date="2015-02" db="EMBL/GenBank/DDBJ databases">
        <title>Single-cell genomics of uncultivated deep-branching MTB reveals a conserved set of magnetosome genes.</title>
        <authorList>
            <person name="Kolinko S."/>
            <person name="Richter M."/>
            <person name="Glockner F.O."/>
            <person name="Brachmann A."/>
            <person name="Schuler D."/>
        </authorList>
    </citation>
    <scope>NUCLEOTIDE SEQUENCE [LARGE SCALE GENOMIC DNA]</scope>
    <source>
        <strain evidence="2">TM-1</strain>
    </source>
</reference>
<keyword evidence="3" id="KW-1185">Reference proteome</keyword>